<comment type="caution">
    <text evidence="3">The sequence shown here is derived from an EMBL/GenBank/DDBJ whole genome shotgun (WGS) entry which is preliminary data.</text>
</comment>
<reference evidence="3" key="1">
    <citation type="submission" date="2019-09" db="EMBL/GenBank/DDBJ databases">
        <title>Draft genome information of white flower Hibiscus syriacus.</title>
        <authorList>
            <person name="Kim Y.-M."/>
        </authorList>
    </citation>
    <scope>NUCLEOTIDE SEQUENCE [LARGE SCALE GENOMIC DNA]</scope>
    <source>
        <strain evidence="3">YM2019G1</strain>
    </source>
</reference>
<organism evidence="3 4">
    <name type="scientific">Hibiscus syriacus</name>
    <name type="common">Rose of Sharon</name>
    <dbReference type="NCBI Taxonomy" id="106335"/>
    <lineage>
        <taxon>Eukaryota</taxon>
        <taxon>Viridiplantae</taxon>
        <taxon>Streptophyta</taxon>
        <taxon>Embryophyta</taxon>
        <taxon>Tracheophyta</taxon>
        <taxon>Spermatophyta</taxon>
        <taxon>Magnoliopsida</taxon>
        <taxon>eudicotyledons</taxon>
        <taxon>Gunneridae</taxon>
        <taxon>Pentapetalae</taxon>
        <taxon>rosids</taxon>
        <taxon>malvids</taxon>
        <taxon>Malvales</taxon>
        <taxon>Malvaceae</taxon>
        <taxon>Malvoideae</taxon>
        <taxon>Hibiscus</taxon>
    </lineage>
</organism>
<dbReference type="PANTHER" id="PTHR31476:SF10">
    <property type="entry name" value="OS04G0546100 PROTEIN"/>
    <property type="match status" value="1"/>
</dbReference>
<accession>A0A6A3B822</accession>
<dbReference type="GO" id="GO:0003723">
    <property type="term" value="F:RNA binding"/>
    <property type="evidence" value="ECO:0007669"/>
    <property type="project" value="InterPro"/>
</dbReference>
<evidence type="ECO:0000256" key="1">
    <source>
        <dbReference type="SAM" id="MobiDB-lite"/>
    </source>
</evidence>
<dbReference type="EMBL" id="VEPZ02000879">
    <property type="protein sequence ID" value="KAE8713150.1"/>
    <property type="molecule type" value="Genomic_DNA"/>
</dbReference>
<feature type="domain" description="PORR" evidence="2">
    <location>
        <begin position="118"/>
        <end position="167"/>
    </location>
</feature>
<feature type="compositionally biased region" description="Acidic residues" evidence="1">
    <location>
        <begin position="228"/>
        <end position="266"/>
    </location>
</feature>
<feature type="region of interest" description="Disordered" evidence="1">
    <location>
        <begin position="223"/>
        <end position="266"/>
    </location>
</feature>
<feature type="domain" description="PORR" evidence="2">
    <location>
        <begin position="36"/>
        <end position="94"/>
    </location>
</feature>
<keyword evidence="4" id="KW-1185">Reference proteome</keyword>
<evidence type="ECO:0000313" key="4">
    <source>
        <dbReference type="Proteomes" id="UP000436088"/>
    </source>
</evidence>
<dbReference type="InterPro" id="IPR045040">
    <property type="entry name" value="PORR_fam"/>
</dbReference>
<dbReference type="AlphaFoldDB" id="A0A6A3B822"/>
<dbReference type="Pfam" id="PF11955">
    <property type="entry name" value="PORR"/>
    <property type="match status" value="2"/>
</dbReference>
<proteinExistence type="predicted"/>
<dbReference type="PANTHER" id="PTHR31476">
    <property type="entry name" value="PROTEIN WHAT'S THIS FACTOR 1 HOMOLOG, CHLOROPLASTIC"/>
    <property type="match status" value="1"/>
</dbReference>
<sequence>MFKAETFVSSIKNLLSHPQIQHQQWRSLVKVRLKWVKNRSLDHVIDTETDLKAACLLKDAIKRSPTGFLTAKSFADWQKLLGLTVPVLRFLRSFVKAPTGVSALRLARWREDLLFQHWKEGYGAQKKGELGWRSFQKLPYISPYEDSRHIDPNSELMEKRAVGVLHDAKLQLWLSRKGKAKLVNPHPLVRIRRKFYHVMRPVFFIVVNVNLIPREDFLLKYSENSVEDKEEDESEDEDEDEEYEEFGTGDEYNEETSDAEDEFDKK</sequence>
<dbReference type="Proteomes" id="UP000436088">
    <property type="component" value="Unassembled WGS sequence"/>
</dbReference>
<dbReference type="InterPro" id="IPR021099">
    <property type="entry name" value="PORR_domain"/>
</dbReference>
<evidence type="ECO:0000259" key="2">
    <source>
        <dbReference type="Pfam" id="PF11955"/>
    </source>
</evidence>
<name>A0A6A3B822_HIBSY</name>
<protein>
    <recommendedName>
        <fullName evidence="2">PORR domain-containing protein</fullName>
    </recommendedName>
</protein>
<gene>
    <name evidence="3" type="ORF">F3Y22_tig00110213pilonHSYRG00020</name>
</gene>
<evidence type="ECO:0000313" key="3">
    <source>
        <dbReference type="EMBL" id="KAE8713150.1"/>
    </source>
</evidence>